<dbReference type="PANTHER" id="PTHR35149">
    <property type="entry name" value="SLL5132 PROTEIN"/>
    <property type="match status" value="1"/>
</dbReference>
<reference evidence="3 4" key="1">
    <citation type="submission" date="2018-03" db="EMBL/GenBank/DDBJ databases">
        <title>Genomic Encyclopedia of Archaeal and Bacterial Type Strains, Phase II (KMG-II): from individual species to whole genera.</title>
        <authorList>
            <person name="Goeker M."/>
        </authorList>
    </citation>
    <scope>NUCLEOTIDE SEQUENCE [LARGE SCALE GENOMIC DNA]</scope>
    <source>
        <strain evidence="3 4">DSM 100212</strain>
    </source>
</reference>
<dbReference type="PANTHER" id="PTHR35149:SF2">
    <property type="entry name" value="DUF262 DOMAIN-CONTAINING PROTEIN"/>
    <property type="match status" value="1"/>
</dbReference>
<gene>
    <name evidence="3" type="ORF">CLV74_101471</name>
</gene>
<feature type="domain" description="GmrSD restriction endonucleases N-terminal" evidence="1">
    <location>
        <begin position="13"/>
        <end position="233"/>
    </location>
</feature>
<proteinExistence type="predicted"/>
<evidence type="ECO:0000313" key="3">
    <source>
        <dbReference type="EMBL" id="PRY94333.1"/>
    </source>
</evidence>
<evidence type="ECO:0000259" key="1">
    <source>
        <dbReference type="Pfam" id="PF03235"/>
    </source>
</evidence>
<protein>
    <submittedName>
        <fullName evidence="3">Uncharacterized protein with ParB-like and HNH nuclease domain</fullName>
    </submittedName>
</protein>
<name>A0A2T0X5Y1_9RHOB</name>
<dbReference type="InterPro" id="IPR004919">
    <property type="entry name" value="GmrSD_N"/>
</dbReference>
<sequence length="560" mass="64206">MKTFSFDDIGIAKIFADFSLSIPPHQRDYAWTEEEVEQLFSDIEAAYRGSSEYFLGTIVAIEDKSTGGLSVVDGQQRMTTTYLLLTAIRDYLDKNEIGKEISISLQNSYLFSSDRREGFKQRLSLNTDDRAYFKKLTSKNSEEHWPPKESRTSHRLLKSAYFLAEKRVQGIAKSVTGVDAPETLNNWIDYLERSAQVILLRAHDQARAFKMFETLNDRGLRTSQADLVKSYLFGLSDRKIGEAQSKWSNMLENLRELGDDDPQVSFLRHYLIAFSGFVRADGVYEAIQTRFKNEGTSLSFLTSLAETSRTYTATFNSENEYWDSYSASARKYLKDFNFFDLKPMRPLLLAISTKFSQKEFEKSIRYLTSLSLRLVLSARTRSGSNEQAFADAAIKITRDEISKHQELVDSLKKIFVTDKDFYEVFANAKVSKSALARYILRELEHTASPKKGEAEWVNTDPQQITLEHILPKTRPISGWEKFDADLHAENKTRLGNLCLLKRSENNEMPNDSFATKRPFFEKSSLVVTAALAEYESWSPEVIDERQRSMAELALKTWPTV</sequence>
<dbReference type="RefSeq" id="WP_106262582.1">
    <property type="nucleotide sequence ID" value="NZ_PVTQ01000001.1"/>
</dbReference>
<dbReference type="Pfam" id="PF07510">
    <property type="entry name" value="GmrSD_C"/>
    <property type="match status" value="1"/>
</dbReference>
<dbReference type="Proteomes" id="UP000238392">
    <property type="component" value="Unassembled WGS sequence"/>
</dbReference>
<organism evidence="3 4">
    <name type="scientific">Donghicola tyrosinivorans</name>
    <dbReference type="NCBI Taxonomy" id="1652492"/>
    <lineage>
        <taxon>Bacteria</taxon>
        <taxon>Pseudomonadati</taxon>
        <taxon>Pseudomonadota</taxon>
        <taxon>Alphaproteobacteria</taxon>
        <taxon>Rhodobacterales</taxon>
        <taxon>Roseobacteraceae</taxon>
        <taxon>Donghicola</taxon>
    </lineage>
</organism>
<dbReference type="Pfam" id="PF03235">
    <property type="entry name" value="GmrSD_N"/>
    <property type="match status" value="1"/>
</dbReference>
<evidence type="ECO:0000259" key="2">
    <source>
        <dbReference type="Pfam" id="PF07510"/>
    </source>
</evidence>
<dbReference type="InterPro" id="IPR011089">
    <property type="entry name" value="GmrSD_C"/>
</dbReference>
<dbReference type="EMBL" id="PVTQ01000001">
    <property type="protein sequence ID" value="PRY94333.1"/>
    <property type="molecule type" value="Genomic_DNA"/>
</dbReference>
<dbReference type="AlphaFoldDB" id="A0A2T0X5Y1"/>
<comment type="caution">
    <text evidence="3">The sequence shown here is derived from an EMBL/GenBank/DDBJ whole genome shotgun (WGS) entry which is preliminary data.</text>
</comment>
<accession>A0A2T0X5Y1</accession>
<keyword evidence="4" id="KW-1185">Reference proteome</keyword>
<evidence type="ECO:0000313" key="4">
    <source>
        <dbReference type="Proteomes" id="UP000238392"/>
    </source>
</evidence>
<dbReference type="OrthoDB" id="9798761at2"/>
<feature type="domain" description="GmrSD restriction endonucleases C-terminal" evidence="2">
    <location>
        <begin position="417"/>
        <end position="551"/>
    </location>
</feature>